<dbReference type="STRING" id="46680.GCA_000807755_01256"/>
<dbReference type="EMBL" id="NJBA01000011">
    <property type="protein sequence ID" value="OWP48003.1"/>
    <property type="molecule type" value="Genomic_DNA"/>
</dbReference>
<comment type="caution">
    <text evidence="1">The sequence shown here is derived from an EMBL/GenBank/DDBJ whole genome shotgun (WGS) entry which is preliminary data.</text>
</comment>
<evidence type="ECO:0008006" key="3">
    <source>
        <dbReference type="Google" id="ProtNLM"/>
    </source>
</evidence>
<gene>
    <name evidence="1" type="ORF">CEG18_26140</name>
</gene>
<dbReference type="InterPro" id="IPR045398">
    <property type="entry name" value="DUF6515"/>
</dbReference>
<evidence type="ECO:0000313" key="2">
    <source>
        <dbReference type="Proteomes" id="UP000198145"/>
    </source>
</evidence>
<organism evidence="1 2">
    <name type="scientific">Pseudomonas nitroreducens</name>
    <dbReference type="NCBI Taxonomy" id="46680"/>
    <lineage>
        <taxon>Bacteria</taxon>
        <taxon>Pseudomonadati</taxon>
        <taxon>Pseudomonadota</taxon>
        <taxon>Gammaproteobacteria</taxon>
        <taxon>Pseudomonadales</taxon>
        <taxon>Pseudomonadaceae</taxon>
        <taxon>Pseudomonas</taxon>
    </lineage>
</organism>
<dbReference type="eggNOG" id="ENOG502Z8NY">
    <property type="taxonomic scope" value="Bacteria"/>
</dbReference>
<dbReference type="AlphaFoldDB" id="A0A246F497"/>
<reference evidence="1 2" key="1">
    <citation type="submission" date="2017-06" db="EMBL/GenBank/DDBJ databases">
        <title>Draft genome of Pseudomonas nitroreducens DF05.</title>
        <authorList>
            <person name="Iyer R."/>
        </authorList>
    </citation>
    <scope>NUCLEOTIDE SEQUENCE [LARGE SCALE GENOMIC DNA]</scope>
    <source>
        <strain evidence="1 2">DF05</strain>
    </source>
</reference>
<dbReference type="Pfam" id="PF20125">
    <property type="entry name" value="DUF6515"/>
    <property type="match status" value="1"/>
</dbReference>
<protein>
    <recommendedName>
        <fullName evidence="3">Glycine zipper family protein</fullName>
    </recommendedName>
</protein>
<proteinExistence type="predicted"/>
<evidence type="ECO:0000313" key="1">
    <source>
        <dbReference type="EMBL" id="OWP48003.1"/>
    </source>
</evidence>
<name>A0A246F497_PSENT</name>
<accession>A0A246F497</accession>
<dbReference type="Proteomes" id="UP000198145">
    <property type="component" value="Unassembled WGS sequence"/>
</dbReference>
<sequence>MPSGHYRVPYRGSDYYFNDGYWYRPYGSRYVVVTPPYGARVRYLPSYAEQVWIGSIGYFLAAGTYYMWQAGSQDYEVVAPPQQQAVAAAQSPYDVIAYPLYGQGQDQQARDRYECHGWAVQQSGFDPASANYAPPAYVADNYRRALGACLSGRGYSVN</sequence>